<dbReference type="AlphaFoldDB" id="A0A833SU66"/>
<dbReference type="EMBL" id="WSZM01000527">
    <property type="protein sequence ID" value="KAF4031920.1"/>
    <property type="molecule type" value="Genomic_DNA"/>
</dbReference>
<sequence>MPPTTPVCRRVPPSSAYGMVLPCFVLGTRRVAPLAGSSGPRRDWQLGMDAETGSPSLQCRLETAPWWRSTLPPQDDHCAGNLENET</sequence>
<organism evidence="1 2">
    <name type="scientific">Phytophthora infestans</name>
    <name type="common">Potato late blight agent</name>
    <name type="synonym">Botrytis infestans</name>
    <dbReference type="NCBI Taxonomy" id="4787"/>
    <lineage>
        <taxon>Eukaryota</taxon>
        <taxon>Sar</taxon>
        <taxon>Stramenopiles</taxon>
        <taxon>Oomycota</taxon>
        <taxon>Peronosporomycetes</taxon>
        <taxon>Peronosporales</taxon>
        <taxon>Peronosporaceae</taxon>
        <taxon>Phytophthora</taxon>
    </lineage>
</organism>
<evidence type="ECO:0000313" key="1">
    <source>
        <dbReference type="EMBL" id="KAF4031920.1"/>
    </source>
</evidence>
<dbReference type="Proteomes" id="UP000602510">
    <property type="component" value="Unassembled WGS sequence"/>
</dbReference>
<reference evidence="1" key="1">
    <citation type="submission" date="2020-04" db="EMBL/GenBank/DDBJ databases">
        <title>Hybrid Assembly of Korean Phytophthora infestans isolates.</title>
        <authorList>
            <person name="Prokchorchik M."/>
            <person name="Lee Y."/>
            <person name="Seo J."/>
            <person name="Cho J.-H."/>
            <person name="Park Y.-E."/>
            <person name="Jang D.-C."/>
            <person name="Im J.-S."/>
            <person name="Choi J.-G."/>
            <person name="Park H.-J."/>
            <person name="Lee G.-B."/>
            <person name="Lee Y.-G."/>
            <person name="Hong S.-Y."/>
            <person name="Cho K."/>
            <person name="Sohn K.H."/>
        </authorList>
    </citation>
    <scope>NUCLEOTIDE SEQUENCE</scope>
    <source>
        <strain evidence="1">KR_1_A1</strain>
    </source>
</reference>
<comment type="caution">
    <text evidence="1">The sequence shown here is derived from an EMBL/GenBank/DDBJ whole genome shotgun (WGS) entry which is preliminary data.</text>
</comment>
<accession>A0A833SU66</accession>
<name>A0A833SU66_PHYIN</name>
<protein>
    <submittedName>
        <fullName evidence="1">Uncharacterized protein</fullName>
    </submittedName>
</protein>
<gene>
    <name evidence="1" type="ORF">GN244_ATG16199</name>
</gene>
<keyword evidence="2" id="KW-1185">Reference proteome</keyword>
<proteinExistence type="predicted"/>
<evidence type="ECO:0000313" key="2">
    <source>
        <dbReference type="Proteomes" id="UP000602510"/>
    </source>
</evidence>